<evidence type="ECO:0000313" key="7">
    <source>
        <dbReference type="EMBL" id="SQH36560.1"/>
    </source>
</evidence>
<dbReference type="Proteomes" id="UP000249400">
    <property type="component" value="Chromosome 1"/>
</dbReference>
<dbReference type="Pfam" id="PF00419">
    <property type="entry name" value="Fimbrial"/>
    <property type="match status" value="1"/>
</dbReference>
<dbReference type="InterPro" id="IPR000259">
    <property type="entry name" value="Adhesion_dom_fimbrial"/>
</dbReference>
<dbReference type="InterPro" id="IPR036937">
    <property type="entry name" value="Adhesion_dom_fimbrial_sf"/>
</dbReference>
<evidence type="ECO:0000256" key="3">
    <source>
        <dbReference type="ARBA" id="ARBA00022729"/>
    </source>
</evidence>
<evidence type="ECO:0000256" key="4">
    <source>
        <dbReference type="ARBA" id="ARBA00023263"/>
    </source>
</evidence>
<reference evidence="7 8" key="1">
    <citation type="submission" date="2018-06" db="EMBL/GenBank/DDBJ databases">
        <authorList>
            <consortium name="Pathogen Informatics"/>
            <person name="Doyle S."/>
        </authorList>
    </citation>
    <scope>NUCLEOTIDE SEQUENCE [LARGE SCALE GENOMIC DNA]</scope>
    <source>
        <strain evidence="7 8">NCTC8502</strain>
    </source>
</reference>
<proteinExistence type="inferred from homology"/>
<dbReference type="PANTHER" id="PTHR33420:SF3">
    <property type="entry name" value="FIMBRIAL SUBUNIT ELFA"/>
    <property type="match status" value="1"/>
</dbReference>
<evidence type="ECO:0000256" key="1">
    <source>
        <dbReference type="ARBA" id="ARBA00004561"/>
    </source>
</evidence>
<accession>A0ABY1VU61</accession>
<comment type="similarity">
    <text evidence="2">Belongs to the fimbrial protein family.</text>
</comment>
<dbReference type="SUPFAM" id="SSF49401">
    <property type="entry name" value="Bacterial adhesins"/>
    <property type="match status" value="1"/>
</dbReference>
<dbReference type="PANTHER" id="PTHR33420">
    <property type="entry name" value="FIMBRIAL SUBUNIT ELFA-RELATED"/>
    <property type="match status" value="1"/>
</dbReference>
<comment type="subcellular location">
    <subcellularLocation>
        <location evidence="1">Fimbrium</location>
    </subcellularLocation>
</comment>
<keyword evidence="3 5" id="KW-0732">Signal</keyword>
<evidence type="ECO:0000259" key="6">
    <source>
        <dbReference type="Pfam" id="PF00419"/>
    </source>
</evidence>
<evidence type="ECO:0000256" key="5">
    <source>
        <dbReference type="SAM" id="SignalP"/>
    </source>
</evidence>
<dbReference type="Gene3D" id="2.60.40.1090">
    <property type="entry name" value="Fimbrial-type adhesion domain"/>
    <property type="match status" value="1"/>
</dbReference>
<evidence type="ECO:0000313" key="8">
    <source>
        <dbReference type="Proteomes" id="UP000249400"/>
    </source>
</evidence>
<sequence length="201" mass="21362">MIQIKKQLLSAALVAVFSGALAINANAATKGRINFTGKIVEQTCIVTNNNTNQTIDLGKAPTNAFTQESDVANPTKFSIHLENCTLAAAGNANTAHKVKAGFSSVQNVDVDHKYTLKNEIGADKATNINIQLFNKDGKKAISPMKTATNGNPLTQTNADDVDPEDITASTTLTYFAKFYATSANVGAGDVKTSVDFELVYE</sequence>
<keyword evidence="8" id="KW-1185">Reference proteome</keyword>
<dbReference type="RefSeq" id="WP_006996158.1">
    <property type="nucleotide sequence ID" value="NZ_CP082857.1"/>
</dbReference>
<dbReference type="InterPro" id="IPR008966">
    <property type="entry name" value="Adhesion_dom_sf"/>
</dbReference>
<keyword evidence="4" id="KW-0281">Fimbrium</keyword>
<feature type="domain" description="Fimbrial-type adhesion" evidence="6">
    <location>
        <begin position="33"/>
        <end position="200"/>
    </location>
</feature>
<evidence type="ECO:0000256" key="2">
    <source>
        <dbReference type="ARBA" id="ARBA00006671"/>
    </source>
</evidence>
<feature type="signal peptide" evidence="5">
    <location>
        <begin position="1"/>
        <end position="27"/>
    </location>
</feature>
<dbReference type="InterPro" id="IPR050263">
    <property type="entry name" value="Bact_Fimbrial_Adh_Pro"/>
</dbReference>
<dbReference type="EMBL" id="LS483429">
    <property type="protein sequence ID" value="SQH36560.1"/>
    <property type="molecule type" value="Genomic_DNA"/>
</dbReference>
<feature type="chain" id="PRO_5045424596" evidence="5">
    <location>
        <begin position="28"/>
        <end position="201"/>
    </location>
</feature>
<organism evidence="7 8">
    <name type="scientific">Haemophilus aegyptius</name>
    <dbReference type="NCBI Taxonomy" id="197575"/>
    <lineage>
        <taxon>Bacteria</taxon>
        <taxon>Pseudomonadati</taxon>
        <taxon>Pseudomonadota</taxon>
        <taxon>Gammaproteobacteria</taxon>
        <taxon>Pasteurellales</taxon>
        <taxon>Pasteurellaceae</taxon>
        <taxon>Haemophilus</taxon>
    </lineage>
</organism>
<gene>
    <name evidence="7" type="primary">aef2A</name>
    <name evidence="7" type="ORF">NCTC8502_00892</name>
</gene>
<name>A0ABY1VU61_HAEAE</name>
<protein>
    <submittedName>
        <fullName evidence="7">Fimbrial protein</fullName>
    </submittedName>
</protein>